<dbReference type="InterPro" id="IPR001387">
    <property type="entry name" value="Cro/C1-type_HTH"/>
</dbReference>
<dbReference type="InterPro" id="IPR010982">
    <property type="entry name" value="Lambda_DNA-bd_dom_sf"/>
</dbReference>
<dbReference type="AlphaFoldDB" id="A0A926JQG8"/>
<dbReference type="Gene3D" id="1.10.260.40">
    <property type="entry name" value="lambda repressor-like DNA-binding domains"/>
    <property type="match status" value="1"/>
</dbReference>
<sequence>MKNDDLDSLLVNIGKIVKHLRTEEGISQLALGNHVGLSANQVGRIERAEGNPTVKTLFGIAKHYNIDIKEFFNEPITKK</sequence>
<dbReference type="GO" id="GO:0003677">
    <property type="term" value="F:DNA binding"/>
    <property type="evidence" value="ECO:0007669"/>
    <property type="project" value="UniProtKB-KW"/>
</dbReference>
<name>A0A926JQG8_9FLAO</name>
<comment type="caution">
    <text evidence="5">The sequence shown here is derived from an EMBL/GenBank/DDBJ whole genome shotgun (WGS) entry which is preliminary data.</text>
</comment>
<evidence type="ECO:0000259" key="4">
    <source>
        <dbReference type="PROSITE" id="PS50943"/>
    </source>
</evidence>
<keyword evidence="2" id="KW-0238">DNA-binding</keyword>
<proteinExistence type="predicted"/>
<protein>
    <submittedName>
        <fullName evidence="5">Helix-turn-helix transcriptional regulator</fullName>
    </submittedName>
</protein>
<keyword evidence="3" id="KW-0804">Transcription</keyword>
<dbReference type="Proteomes" id="UP000653730">
    <property type="component" value="Unassembled WGS sequence"/>
</dbReference>
<dbReference type="EMBL" id="JACVDC010000010">
    <property type="protein sequence ID" value="MBC9795423.1"/>
    <property type="molecule type" value="Genomic_DNA"/>
</dbReference>
<dbReference type="RefSeq" id="WP_187964578.1">
    <property type="nucleotide sequence ID" value="NZ_JACVDC010000010.1"/>
</dbReference>
<accession>A0A926JQG8</accession>
<gene>
    <name evidence="5" type="ORF">IBL28_05575</name>
</gene>
<dbReference type="Pfam" id="PF01381">
    <property type="entry name" value="HTH_3"/>
    <property type="match status" value="1"/>
</dbReference>
<organism evidence="5 6">
    <name type="scientific">Sinomicrobium weinanense</name>
    <dbReference type="NCBI Taxonomy" id="2842200"/>
    <lineage>
        <taxon>Bacteria</taxon>
        <taxon>Pseudomonadati</taxon>
        <taxon>Bacteroidota</taxon>
        <taxon>Flavobacteriia</taxon>
        <taxon>Flavobacteriales</taxon>
        <taxon>Flavobacteriaceae</taxon>
        <taxon>Sinomicrobium</taxon>
    </lineage>
</organism>
<dbReference type="GO" id="GO:0005829">
    <property type="term" value="C:cytosol"/>
    <property type="evidence" value="ECO:0007669"/>
    <property type="project" value="TreeGrafter"/>
</dbReference>
<dbReference type="PANTHER" id="PTHR46797:SF23">
    <property type="entry name" value="HTH-TYPE TRANSCRIPTIONAL REGULATOR SUTR"/>
    <property type="match status" value="1"/>
</dbReference>
<evidence type="ECO:0000313" key="6">
    <source>
        <dbReference type="Proteomes" id="UP000653730"/>
    </source>
</evidence>
<dbReference type="CDD" id="cd00093">
    <property type="entry name" value="HTH_XRE"/>
    <property type="match status" value="1"/>
</dbReference>
<dbReference type="InterPro" id="IPR050807">
    <property type="entry name" value="TransReg_Diox_bact_type"/>
</dbReference>
<dbReference type="PROSITE" id="PS50943">
    <property type="entry name" value="HTH_CROC1"/>
    <property type="match status" value="1"/>
</dbReference>
<dbReference type="SUPFAM" id="SSF47413">
    <property type="entry name" value="lambda repressor-like DNA-binding domains"/>
    <property type="match status" value="1"/>
</dbReference>
<feature type="domain" description="HTH cro/C1-type" evidence="4">
    <location>
        <begin position="17"/>
        <end position="71"/>
    </location>
</feature>
<evidence type="ECO:0000256" key="2">
    <source>
        <dbReference type="ARBA" id="ARBA00023125"/>
    </source>
</evidence>
<dbReference type="PANTHER" id="PTHR46797">
    <property type="entry name" value="HTH-TYPE TRANSCRIPTIONAL REGULATOR"/>
    <property type="match status" value="1"/>
</dbReference>
<evidence type="ECO:0000256" key="3">
    <source>
        <dbReference type="ARBA" id="ARBA00023163"/>
    </source>
</evidence>
<evidence type="ECO:0000313" key="5">
    <source>
        <dbReference type="EMBL" id="MBC9795423.1"/>
    </source>
</evidence>
<keyword evidence="1" id="KW-0805">Transcription regulation</keyword>
<evidence type="ECO:0000256" key="1">
    <source>
        <dbReference type="ARBA" id="ARBA00023015"/>
    </source>
</evidence>
<reference evidence="5 6" key="1">
    <citation type="submission" date="2020-09" db="EMBL/GenBank/DDBJ databases">
        <title>Sinomicrobium weinanense sp. nov., a halophilic bacteria isolated from saline-alkali soil.</title>
        <authorList>
            <person name="Wu P."/>
            <person name="Ren H."/>
            <person name="Mei Y."/>
            <person name="Liang Y."/>
            <person name="Chen Z."/>
        </authorList>
    </citation>
    <scope>NUCLEOTIDE SEQUENCE [LARGE SCALE GENOMIC DNA]</scope>
    <source>
        <strain evidence="5 6">FJxs</strain>
    </source>
</reference>
<dbReference type="GO" id="GO:0003700">
    <property type="term" value="F:DNA-binding transcription factor activity"/>
    <property type="evidence" value="ECO:0007669"/>
    <property type="project" value="TreeGrafter"/>
</dbReference>
<dbReference type="SMART" id="SM00530">
    <property type="entry name" value="HTH_XRE"/>
    <property type="match status" value="1"/>
</dbReference>
<keyword evidence="6" id="KW-1185">Reference proteome</keyword>